<comment type="pathway">
    <text evidence="7">Quinol/quinone metabolism; menaquinone biosynthesis.</text>
</comment>
<keyword evidence="3 7" id="KW-0479">Metal-binding</keyword>
<evidence type="ECO:0000256" key="3">
    <source>
        <dbReference type="ARBA" id="ARBA00022723"/>
    </source>
</evidence>
<dbReference type="Pfam" id="PF02776">
    <property type="entry name" value="TPP_enzyme_N"/>
    <property type="match status" value="1"/>
</dbReference>
<feature type="domain" description="Menaquinone biosynthesis protein MenD middle" evidence="10">
    <location>
        <begin position="198"/>
        <end position="413"/>
    </location>
</feature>
<dbReference type="EMBL" id="JBAKBA010000025">
    <property type="protein sequence ID" value="MEL0659731.1"/>
    <property type="molecule type" value="Genomic_DNA"/>
</dbReference>
<dbReference type="SUPFAM" id="SSF52518">
    <property type="entry name" value="Thiamin diphosphate-binding fold (THDP-binding)"/>
    <property type="match status" value="2"/>
</dbReference>
<dbReference type="PIRSF" id="PIRSF004983">
    <property type="entry name" value="MenD"/>
    <property type="match status" value="1"/>
</dbReference>
<dbReference type="Gene3D" id="3.40.50.970">
    <property type="match status" value="2"/>
</dbReference>
<keyword evidence="5 7" id="KW-0786">Thiamine pyrophosphate</keyword>
<keyword evidence="6 7" id="KW-0464">Manganese</keyword>
<dbReference type="PANTHER" id="PTHR42916">
    <property type="entry name" value="2-SUCCINYL-5-ENOLPYRUVYL-6-HYDROXY-3-CYCLOHEXENE-1-CARBOXYLATE SYNTHASE"/>
    <property type="match status" value="1"/>
</dbReference>
<organism evidence="11 12">
    <name type="scientific">Psychromonas arctica</name>
    <dbReference type="NCBI Taxonomy" id="168275"/>
    <lineage>
        <taxon>Bacteria</taxon>
        <taxon>Pseudomonadati</taxon>
        <taxon>Pseudomonadota</taxon>
        <taxon>Gammaproteobacteria</taxon>
        <taxon>Alteromonadales</taxon>
        <taxon>Psychromonadaceae</taxon>
        <taxon>Psychromonas</taxon>
    </lineage>
</organism>
<dbReference type="CDD" id="cd02009">
    <property type="entry name" value="TPP_SHCHC_synthase"/>
    <property type="match status" value="1"/>
</dbReference>
<dbReference type="RefSeq" id="WP_341628264.1">
    <property type="nucleotide sequence ID" value="NZ_JBAKBA010000025.1"/>
</dbReference>
<keyword evidence="12" id="KW-1185">Reference proteome</keyword>
<comment type="cofactor">
    <cofactor evidence="7">
        <name>Mg(2+)</name>
        <dbReference type="ChEBI" id="CHEBI:18420"/>
    </cofactor>
    <cofactor evidence="7">
        <name>Mn(2+)</name>
        <dbReference type="ChEBI" id="CHEBI:29035"/>
    </cofactor>
</comment>
<dbReference type="Pfam" id="PF16582">
    <property type="entry name" value="TPP_enzyme_M_2"/>
    <property type="match status" value="1"/>
</dbReference>
<dbReference type="HAMAP" id="MF_01659">
    <property type="entry name" value="MenD"/>
    <property type="match status" value="1"/>
</dbReference>
<evidence type="ECO:0000256" key="1">
    <source>
        <dbReference type="ARBA" id="ARBA00022428"/>
    </source>
</evidence>
<dbReference type="NCBIfam" id="TIGR00173">
    <property type="entry name" value="menD"/>
    <property type="match status" value="1"/>
</dbReference>
<dbReference type="PANTHER" id="PTHR42916:SF1">
    <property type="entry name" value="PROTEIN PHYLLO, CHLOROPLASTIC"/>
    <property type="match status" value="1"/>
</dbReference>
<comment type="cofactor">
    <cofactor evidence="7">
        <name>thiamine diphosphate</name>
        <dbReference type="ChEBI" id="CHEBI:58937"/>
    </cofactor>
    <text evidence="7">Binds 1 thiamine pyrophosphate per subunit.</text>
</comment>
<dbReference type="InterPro" id="IPR011766">
    <property type="entry name" value="TPP_enzyme_TPP-bd"/>
</dbReference>
<comment type="catalytic activity">
    <reaction evidence="7">
        <text>isochorismate + 2-oxoglutarate + H(+) = 5-enolpyruvoyl-6-hydroxy-2-succinyl-cyclohex-3-ene-1-carboxylate + CO2</text>
        <dbReference type="Rhea" id="RHEA:25593"/>
        <dbReference type="ChEBI" id="CHEBI:15378"/>
        <dbReference type="ChEBI" id="CHEBI:16526"/>
        <dbReference type="ChEBI" id="CHEBI:16810"/>
        <dbReference type="ChEBI" id="CHEBI:29780"/>
        <dbReference type="ChEBI" id="CHEBI:58818"/>
        <dbReference type="EC" id="2.2.1.9"/>
    </reaction>
</comment>
<keyword evidence="4 7" id="KW-0460">Magnesium</keyword>
<dbReference type="EC" id="2.2.1.9" evidence="7"/>
<comment type="subunit">
    <text evidence="7">Homodimer.</text>
</comment>
<feature type="domain" description="Thiamine pyrophosphate enzyme N-terminal TPP-binding" evidence="9">
    <location>
        <begin position="23"/>
        <end position="126"/>
    </location>
</feature>
<evidence type="ECO:0000259" key="9">
    <source>
        <dbReference type="Pfam" id="PF02776"/>
    </source>
</evidence>
<comment type="similarity">
    <text evidence="7">Belongs to the TPP enzyme family. MenD subfamily.</text>
</comment>
<reference evidence="11 12" key="1">
    <citation type="submission" date="2024-02" db="EMBL/GenBank/DDBJ databases">
        <title>Bacteria isolated from the canopy kelp, Nereocystis luetkeana.</title>
        <authorList>
            <person name="Pfister C.A."/>
            <person name="Younker I.T."/>
            <person name="Light S.H."/>
        </authorList>
    </citation>
    <scope>NUCLEOTIDE SEQUENCE [LARGE SCALE GENOMIC DNA]</scope>
    <source>
        <strain evidence="11 12">TI.2.07</strain>
    </source>
</reference>
<keyword evidence="2 7" id="KW-0808">Transferase</keyword>
<keyword evidence="1 7" id="KW-0474">Menaquinone biosynthesis</keyword>
<evidence type="ECO:0000256" key="5">
    <source>
        <dbReference type="ARBA" id="ARBA00023052"/>
    </source>
</evidence>
<evidence type="ECO:0000313" key="12">
    <source>
        <dbReference type="Proteomes" id="UP001366060"/>
    </source>
</evidence>
<dbReference type="Gene3D" id="3.40.50.1220">
    <property type="entry name" value="TPP-binding domain"/>
    <property type="match status" value="1"/>
</dbReference>
<dbReference type="InterPro" id="IPR029061">
    <property type="entry name" value="THDP-binding"/>
</dbReference>
<dbReference type="GO" id="GO:0070204">
    <property type="term" value="F:2-succinyl-5-enolpyruvyl-6-hydroxy-3-cyclohexene-1-carboxylic-acid synthase activity"/>
    <property type="evidence" value="ECO:0007669"/>
    <property type="project" value="UniProtKB-EC"/>
</dbReference>
<evidence type="ECO:0000256" key="4">
    <source>
        <dbReference type="ARBA" id="ARBA00022842"/>
    </source>
</evidence>
<feature type="domain" description="Thiamine pyrophosphate enzyme TPP-binding" evidence="8">
    <location>
        <begin position="434"/>
        <end position="564"/>
    </location>
</feature>
<comment type="function">
    <text evidence="7">Catalyzes the thiamine diphosphate-dependent decarboxylation of 2-oxoglutarate and the subsequent addition of the resulting succinic semialdehyde-thiamine pyrophosphate anion to isochorismate to yield 2-succinyl-5-enolpyruvyl-6-hydroxy-3-cyclohexene-1-carboxylate (SEPHCHC).</text>
</comment>
<evidence type="ECO:0000256" key="6">
    <source>
        <dbReference type="ARBA" id="ARBA00023211"/>
    </source>
</evidence>
<evidence type="ECO:0000259" key="8">
    <source>
        <dbReference type="Pfam" id="PF02775"/>
    </source>
</evidence>
<name>A0ABU9HCZ6_9GAMM</name>
<accession>A0ABU9HCZ6</accession>
<dbReference type="InterPro" id="IPR032264">
    <property type="entry name" value="MenD_middle"/>
</dbReference>
<dbReference type="Proteomes" id="UP001366060">
    <property type="component" value="Unassembled WGS sequence"/>
</dbReference>
<dbReference type="Pfam" id="PF02775">
    <property type="entry name" value="TPP_enzyme_C"/>
    <property type="match status" value="1"/>
</dbReference>
<dbReference type="InterPro" id="IPR012001">
    <property type="entry name" value="Thiamin_PyroP_enz_TPP-bd_dom"/>
</dbReference>
<comment type="pathway">
    <text evidence="7">Quinol/quinone metabolism; 1,4-dihydroxy-2-naphthoate biosynthesis; 1,4-dihydroxy-2-naphthoate from chorismate: step 2/7.</text>
</comment>
<sequence length="587" mass="65654">MAQVEKHHTFTHKYHNINLLWASLFIEELVRHGISDFCIAPGSRSTPLTLAAAKHPNAKTHVHFDERGLGFLALGLSQASAKPVVIIVTSGTAVANLYPAVIEAKQSHIPLIIISADRPPELIDCTANQAIEQHKIFADYPVFFCQIPSPTTSIKSNFLLTTIDQGLFQQGMTLGPIHFNMAFTEPFYPQNKTIDFNTYLSSLKGWDTHQSPFTVYHHANSPAQHISLLSNVFPESQKIDLNAQKILVVVGRIKDKKQALAIERFCIQSNLVLFSDVQSQLQGSPHNINGYDLLLENENFKQLVQQTDLILQFSDHLISKRLSQLISSSTATIWEISEHKQRLDPSHCVGQRFVTYPSCFIQQVSNSKSIDNTWFNKVNRYKTTLTTITNEYVTDDKISEINCTAYMLNQSTDNIVLANSMAIRLADMFAQTEAHIYSNRGASGIDGLIATAVGIAKNNGSPTSLLIGDTSFLYDLNSLTLLQQLQQPFVIVLLNNDGGGIFNLLPVPESEKQVFYQLPHALTFKNTCDQFSIRYQQPTTFSEFKTHYQDALITEDNKTTLIEVCASNQLTATQLQAIKEQLQHAII</sequence>
<comment type="caution">
    <text evidence="11">The sequence shown here is derived from an EMBL/GenBank/DDBJ whole genome shotgun (WGS) entry which is preliminary data.</text>
</comment>
<evidence type="ECO:0000313" key="11">
    <source>
        <dbReference type="EMBL" id="MEL0659731.1"/>
    </source>
</evidence>
<evidence type="ECO:0000259" key="10">
    <source>
        <dbReference type="Pfam" id="PF16582"/>
    </source>
</evidence>
<evidence type="ECO:0000256" key="7">
    <source>
        <dbReference type="HAMAP-Rule" id="MF_01659"/>
    </source>
</evidence>
<dbReference type="CDD" id="cd07037">
    <property type="entry name" value="TPP_PYR_MenD"/>
    <property type="match status" value="1"/>
</dbReference>
<gene>
    <name evidence="7 11" type="primary">menD</name>
    <name evidence="11" type="ORF">V6255_11340</name>
</gene>
<evidence type="ECO:0000256" key="2">
    <source>
        <dbReference type="ARBA" id="ARBA00022679"/>
    </source>
</evidence>
<protein>
    <recommendedName>
        <fullName evidence="7">2-succinyl-5-enolpyruvyl-6-hydroxy-3-cyclohexene-1-carboxylate synthase</fullName>
        <shortName evidence="7">SEPHCHC synthase</shortName>
        <ecNumber evidence="7">2.2.1.9</ecNumber>
    </recommendedName>
    <alternativeName>
        <fullName evidence="7">Menaquinone biosynthesis protein MenD</fullName>
    </alternativeName>
</protein>
<dbReference type="InterPro" id="IPR004433">
    <property type="entry name" value="MenaQ_synth_MenD"/>
</dbReference>
<proteinExistence type="inferred from homology"/>